<comment type="caution">
    <text evidence="9">The sequence shown here is derived from an EMBL/GenBank/DDBJ whole genome shotgun (WGS) entry which is preliminary data.</text>
</comment>
<sequence length="286" mass="33119">MYDGITFNALNKLKRFNQVRLCIDQRRLRRLNYICKLLSHSMVMFCIAVVCTNSFMWWFMQGSENFARYVVYCAGAFIRFTSYAILTNQIVTYYLVIRTWYQGINDFIPTLSRSGNYRKIRLLAEADKLIKDFNAILEFMYSIFILLSCVVSLTELIHAFIYFFVNSDTSNNEFLATVLFIFSLVAQMSLFTVGATSAVREAQKTAHIINDLFVQSNDNKAKEEVEILSLQLLHRRLEFTACGFFKLDYSLLHGMGGAVVSYVLILIQLTQNIPLMNVYKQNDTTH</sequence>
<feature type="transmembrane region" description="Helical" evidence="8">
    <location>
        <begin position="37"/>
        <end position="60"/>
    </location>
</feature>
<feature type="transmembrane region" description="Helical" evidence="8">
    <location>
        <begin position="177"/>
        <end position="199"/>
    </location>
</feature>
<evidence type="ECO:0000256" key="7">
    <source>
        <dbReference type="ARBA" id="ARBA00023224"/>
    </source>
</evidence>
<accession>A0AAW2HLK3</accession>
<keyword evidence="2" id="KW-1003">Cell membrane</keyword>
<protein>
    <recommendedName>
        <fullName evidence="10">Gustatory receptor</fullName>
    </recommendedName>
</protein>
<dbReference type="PANTHER" id="PTHR21143:SF133">
    <property type="entry name" value="GUSTATORY AND PHEROMONE RECEPTOR 32A-RELATED"/>
    <property type="match status" value="1"/>
</dbReference>
<dbReference type="AlphaFoldDB" id="A0AAW2HLK3"/>
<reference evidence="9" key="1">
    <citation type="journal article" date="2024" name="Gigascience">
        <title>Chromosome-level genome of the poultry shaft louse Menopon gallinae provides insight into the host-switching and adaptive evolution of parasitic lice.</title>
        <authorList>
            <person name="Xu Y."/>
            <person name="Ma L."/>
            <person name="Liu S."/>
            <person name="Liang Y."/>
            <person name="Liu Q."/>
            <person name="He Z."/>
            <person name="Tian L."/>
            <person name="Duan Y."/>
            <person name="Cai W."/>
            <person name="Li H."/>
            <person name="Song F."/>
        </authorList>
    </citation>
    <scope>NUCLEOTIDE SEQUENCE</scope>
    <source>
        <strain evidence="9">Cailab_2023a</strain>
    </source>
</reference>
<evidence type="ECO:0000256" key="5">
    <source>
        <dbReference type="ARBA" id="ARBA00023136"/>
    </source>
</evidence>
<dbReference type="GO" id="GO:0005886">
    <property type="term" value="C:plasma membrane"/>
    <property type="evidence" value="ECO:0007669"/>
    <property type="project" value="UniProtKB-SubCell"/>
</dbReference>
<keyword evidence="4 8" id="KW-1133">Transmembrane helix</keyword>
<dbReference type="GO" id="GO:0043025">
    <property type="term" value="C:neuronal cell body"/>
    <property type="evidence" value="ECO:0007669"/>
    <property type="project" value="TreeGrafter"/>
</dbReference>
<dbReference type="Pfam" id="PF08395">
    <property type="entry name" value="7tm_7"/>
    <property type="match status" value="1"/>
</dbReference>
<dbReference type="PANTHER" id="PTHR21143">
    <property type="entry name" value="INVERTEBRATE GUSTATORY RECEPTOR"/>
    <property type="match status" value="1"/>
</dbReference>
<dbReference type="GO" id="GO:0050909">
    <property type="term" value="P:sensory perception of taste"/>
    <property type="evidence" value="ECO:0007669"/>
    <property type="project" value="InterPro"/>
</dbReference>
<evidence type="ECO:0000256" key="6">
    <source>
        <dbReference type="ARBA" id="ARBA00023170"/>
    </source>
</evidence>
<feature type="transmembrane region" description="Helical" evidence="8">
    <location>
        <begin position="66"/>
        <end position="86"/>
    </location>
</feature>
<dbReference type="GO" id="GO:0007165">
    <property type="term" value="P:signal transduction"/>
    <property type="evidence" value="ECO:0007669"/>
    <property type="project" value="UniProtKB-KW"/>
</dbReference>
<dbReference type="EMBL" id="JARGDH010000004">
    <property type="protein sequence ID" value="KAL0270705.1"/>
    <property type="molecule type" value="Genomic_DNA"/>
</dbReference>
<evidence type="ECO:0000256" key="4">
    <source>
        <dbReference type="ARBA" id="ARBA00022989"/>
    </source>
</evidence>
<keyword evidence="6" id="KW-0675">Receptor</keyword>
<name>A0AAW2HLK3_9NEOP</name>
<evidence type="ECO:0000256" key="3">
    <source>
        <dbReference type="ARBA" id="ARBA00022692"/>
    </source>
</evidence>
<dbReference type="InterPro" id="IPR013604">
    <property type="entry name" value="7TM_chemorcpt"/>
</dbReference>
<keyword evidence="7" id="KW-0807">Transducer</keyword>
<keyword evidence="5 8" id="KW-0472">Membrane</keyword>
<organism evidence="9">
    <name type="scientific">Menopon gallinae</name>
    <name type="common">poultry shaft louse</name>
    <dbReference type="NCBI Taxonomy" id="328185"/>
    <lineage>
        <taxon>Eukaryota</taxon>
        <taxon>Metazoa</taxon>
        <taxon>Ecdysozoa</taxon>
        <taxon>Arthropoda</taxon>
        <taxon>Hexapoda</taxon>
        <taxon>Insecta</taxon>
        <taxon>Pterygota</taxon>
        <taxon>Neoptera</taxon>
        <taxon>Paraneoptera</taxon>
        <taxon>Psocodea</taxon>
        <taxon>Troctomorpha</taxon>
        <taxon>Phthiraptera</taxon>
        <taxon>Amblycera</taxon>
        <taxon>Menoponidae</taxon>
        <taxon>Menopon</taxon>
    </lineage>
</organism>
<evidence type="ECO:0000256" key="1">
    <source>
        <dbReference type="ARBA" id="ARBA00004651"/>
    </source>
</evidence>
<evidence type="ECO:0000313" key="9">
    <source>
        <dbReference type="EMBL" id="KAL0270705.1"/>
    </source>
</evidence>
<keyword evidence="3 8" id="KW-0812">Transmembrane</keyword>
<dbReference type="GO" id="GO:0030424">
    <property type="term" value="C:axon"/>
    <property type="evidence" value="ECO:0007669"/>
    <property type="project" value="TreeGrafter"/>
</dbReference>
<feature type="transmembrane region" description="Helical" evidence="8">
    <location>
        <begin position="139"/>
        <end position="165"/>
    </location>
</feature>
<comment type="subcellular location">
    <subcellularLocation>
        <location evidence="1">Cell membrane</location>
        <topology evidence="1">Multi-pass membrane protein</topology>
    </subcellularLocation>
</comment>
<evidence type="ECO:0000256" key="8">
    <source>
        <dbReference type="SAM" id="Phobius"/>
    </source>
</evidence>
<gene>
    <name evidence="9" type="ORF">PYX00_008015</name>
</gene>
<evidence type="ECO:0008006" key="10">
    <source>
        <dbReference type="Google" id="ProtNLM"/>
    </source>
</evidence>
<dbReference type="GO" id="GO:0007635">
    <property type="term" value="P:chemosensory behavior"/>
    <property type="evidence" value="ECO:0007669"/>
    <property type="project" value="TreeGrafter"/>
</dbReference>
<dbReference type="GO" id="GO:0008049">
    <property type="term" value="P:male courtship behavior"/>
    <property type="evidence" value="ECO:0007669"/>
    <property type="project" value="TreeGrafter"/>
</dbReference>
<dbReference type="GO" id="GO:0030425">
    <property type="term" value="C:dendrite"/>
    <property type="evidence" value="ECO:0007669"/>
    <property type="project" value="TreeGrafter"/>
</dbReference>
<proteinExistence type="predicted"/>
<evidence type="ECO:0000256" key="2">
    <source>
        <dbReference type="ARBA" id="ARBA00022475"/>
    </source>
</evidence>